<feature type="compositionally biased region" description="Low complexity" evidence="1">
    <location>
        <begin position="497"/>
        <end position="520"/>
    </location>
</feature>
<dbReference type="Pfam" id="PF06985">
    <property type="entry name" value="HET"/>
    <property type="match status" value="1"/>
</dbReference>
<dbReference type="STRING" id="1664694.A0A0N1GY75"/>
<protein>
    <submittedName>
        <fullName evidence="3">Vegetative incompatibility protein HET-E-1</fullName>
    </submittedName>
</protein>
<feature type="compositionally biased region" description="Basic residues" evidence="1">
    <location>
        <begin position="178"/>
        <end position="191"/>
    </location>
</feature>
<feature type="compositionally biased region" description="Basic and acidic residues" evidence="1">
    <location>
        <begin position="2246"/>
        <end position="2259"/>
    </location>
</feature>
<feature type="compositionally biased region" description="Low complexity" evidence="1">
    <location>
        <begin position="959"/>
        <end position="969"/>
    </location>
</feature>
<dbReference type="OrthoDB" id="3946221at2759"/>
<dbReference type="VEuPathDB" id="FungiDB:AB675_4752"/>
<feature type="compositionally biased region" description="Polar residues" evidence="1">
    <location>
        <begin position="1130"/>
        <end position="1149"/>
    </location>
</feature>
<evidence type="ECO:0000313" key="3">
    <source>
        <dbReference type="EMBL" id="KPI35593.1"/>
    </source>
</evidence>
<feature type="compositionally biased region" description="Polar residues" evidence="1">
    <location>
        <begin position="38"/>
        <end position="54"/>
    </location>
</feature>
<name>A0A0N1GY75_9EURO</name>
<dbReference type="GeneID" id="28736792"/>
<feature type="compositionally biased region" description="Low complexity" evidence="1">
    <location>
        <begin position="987"/>
        <end position="1003"/>
    </location>
</feature>
<feature type="region of interest" description="Disordered" evidence="1">
    <location>
        <begin position="1"/>
        <end position="69"/>
    </location>
</feature>
<feature type="compositionally biased region" description="Polar residues" evidence="1">
    <location>
        <begin position="876"/>
        <end position="886"/>
    </location>
</feature>
<feature type="compositionally biased region" description="Polar residues" evidence="1">
    <location>
        <begin position="2230"/>
        <end position="2245"/>
    </location>
</feature>
<feature type="region of interest" description="Disordered" evidence="1">
    <location>
        <begin position="616"/>
        <end position="786"/>
    </location>
</feature>
<feature type="compositionally biased region" description="Basic and acidic residues" evidence="1">
    <location>
        <begin position="681"/>
        <end position="701"/>
    </location>
</feature>
<feature type="compositionally biased region" description="Acidic residues" evidence="1">
    <location>
        <begin position="209"/>
        <end position="226"/>
    </location>
</feature>
<dbReference type="EMBL" id="LFJN01000038">
    <property type="protein sequence ID" value="KPI35593.1"/>
    <property type="molecule type" value="Genomic_DNA"/>
</dbReference>
<feature type="compositionally biased region" description="Polar residues" evidence="1">
    <location>
        <begin position="1010"/>
        <end position="1025"/>
    </location>
</feature>
<feature type="region of interest" description="Disordered" evidence="1">
    <location>
        <begin position="112"/>
        <end position="289"/>
    </location>
</feature>
<feature type="compositionally biased region" description="Basic and acidic residues" evidence="1">
    <location>
        <begin position="419"/>
        <end position="430"/>
    </location>
</feature>
<feature type="compositionally biased region" description="Pro residues" evidence="1">
    <location>
        <begin position="937"/>
        <end position="946"/>
    </location>
</feature>
<proteinExistence type="predicted"/>
<sequence length="2259" mass="247285">MAPRTLQTHAMEIDSSPDPLGHSVSPAHPFAGRGRRLTSPTRTVLQERSTNSNLPTPTPPTHALLPSNSPMKAITEQTLSPWKIRVTVEAEPENELASQGQGQVRTQTYTIPLKMDSSPAEAAAVRGRVKKAPAQSSPARKKRSGTPVRTGKGRRKSVTDLGIVVLGDESEDNEWSPRKKAPIPATRKRRVSQGPSAEPRAQEAGTQAQEEDTDMYGAPEDQECSPEELREIDLNRVSVRARSGSMKQKEKPTPGTASNYPTPSPTPSILGEGHDEGDGIMPDGEGEQAFDTILESEGMTMIDLHSLPSANRALAFSSPEEAIEAIEADPEAPPNTMAGMKHMLREPRQSTSARRAARLNRVMPRTEATADETELSSNVASSPPPITDYLKLPQRSLLSRKVTPDVYSSPNLPSPPKQARKETSPHEDVVPTRSVVNANKALHGALLSPNSVSEDELAQPTPTSTRHDFLEGFSSGTKREMRAGLRFGEELAKRQSSSDARSSSFDTQASSSARANARGSTPIPRQRSSQSTPDATNGSARTKNANDGNSEQRPRRSPLSQPPSQKPQTWTAEVATPGTQRSESSEIEYPTIDSRIVAREHEWQLEREAVARQIDEASPSKVIVIDDSSLDDSGTEAESGSVEAGPPQKASSRAAATDHDAASARRSDGRASSSPGAKGKLPSEEVQQDRNETRLDSRADEALLGQQQALTGARGDHADAGEEDVTSEEEFLASADETDLWLDQAQRSSSSPFTRPTNVKQYFETQQPAETQPRRGPIPSPWKRGENVEESTIATHGEASGIFWQEQVTNKFGATSLAMQTRRVSQGNFDVNRMLSSPAKEATAKRNNLKLRAPEEESSIEASETDESSGVITVEGNESSLRSSPPRTIKIPMNFGDDSVLVDEVTPPSSKSSHEDEPVASLKAAGSGIAARRGAVPPSPIEPPSPFDVDAELASGLLTPPTTKSPSPKDAQIHPPHAGQPSVRVYPPSQSVSTASSSRSPPSIWDNAGRRNSVTTAVTNVSSESIRLAQELKPDTNPPRSPSDDGRPIAETSPAMNRWTKSKRLLQTEKPEAIPPHQPPVDGRGDAERSAAMEPPTERPAQALKPRGFVRVVPPRHILGRSAQLEALRSSISSTHNLSPNDHPSQPQHIQFAPEPWRKVEIGDRVSSNFGPYRDPRPQIESPPTSADTGSTRTHSTKTSSSPTLSAASHTLSSTTEEGDDAAPPPTPRSAMKGGRISAGVEEPPAGSPKKGVVLDDRARYLNDDGDESTMSAHLDSPPPHDPVQRNVVEIAQARELEDAEVTSKAEVKKAGTWSSWLWRGKGDQSSSEISAEEEQSSPDQVQPGKPTSNPIREANEQQWAQTRTALPTHTFQPPKHATRAIPPKDYIKSSSYTCFKASSTISAHSSGTLSYHVRPPQPPSYLLSPSYPSLRTRDTSPPLPTSGPFTNTHFRTLHILHAKSLLPSFHPPKYIRPEIDALLDIKSWLMNQRLDWMCLSGLSESMNVSWIKQSSEGDADPVKVLQERAIQRAMRKVGGGAKTLAKMSIKKDGKAQIKEYWHGLEAEGSDVWTAEMGKVGWGWTMEEVARMLGMVVIGEVVRREEAEMLVKAQAMMKTEQGTQEGRCFEEFEGSDVPSYVITSHRWVKSEVSYKDFCQKQLLIARNYGEVSGLPLIQAVTESQAQGEQQEGLRKILSACKQAVKDEIGYLWHDSCCIDKTSSAELSEAINSMFAWYERSSCCYTYLSEVPSSMSSLTSDDELETVVRASSDGVFTRGWCLQELLAPKTVSFFGQVWQYLGSKTTHPIVMRRGFRRSYKLMNRNELLSRVTGVPMTAIDRRKSLYKFSVAQRMSWAAERRTTRVEDLAYSLLGLFQVNMALLYGEGQKSFTRLQEEIARQSADHSLLAWRKIGPWDPSWEQRSLGGPWRGRMLASSPAEFRYSGQIVNTEGQMRPQMAILPNGLELTLPVMDDPFDPSPESRALAVLSCRFENDISEALVLGMRRTEGNGNEMRLDPSTLSRIFDVIDTLTIKETRWEKIILGESRPPEVRDVQAGLCWLCVERNSDESVPEMIVKNFRTPEATAGPGPAMSSRRGSSRLDGQPGEQTGSASVYGSSARFSPSDHFLFNVEWPTLGIDAKIELIAQISLTGVAKRHEYGASYAIHVRSVKSDATGGQLVSMGSLVGWPTEGQRDYIVAAVANDYHLKFRLYQGTPAHEWARIIYVRTIRKAKPQQDQPSSENGQGNSADLKTERASMETEPRT</sequence>
<feature type="compositionally biased region" description="Basic and acidic residues" evidence="1">
    <location>
        <begin position="656"/>
        <end position="669"/>
    </location>
</feature>
<feature type="compositionally biased region" description="Basic and acidic residues" evidence="1">
    <location>
        <begin position="1253"/>
        <end position="1263"/>
    </location>
</feature>
<gene>
    <name evidence="3" type="ORF">AB675_4752</name>
</gene>
<dbReference type="RefSeq" id="XP_017995556.1">
    <property type="nucleotide sequence ID" value="XM_018144913.1"/>
</dbReference>
<feature type="compositionally biased region" description="Acidic residues" evidence="1">
    <location>
        <begin position="721"/>
        <end position="740"/>
    </location>
</feature>
<dbReference type="PANTHER" id="PTHR10622:SF10">
    <property type="entry name" value="HET DOMAIN-CONTAINING PROTEIN"/>
    <property type="match status" value="1"/>
</dbReference>
<evidence type="ECO:0000259" key="2">
    <source>
        <dbReference type="Pfam" id="PF06985"/>
    </source>
</evidence>
<feature type="compositionally biased region" description="Acidic residues" evidence="1">
    <location>
        <begin position="856"/>
        <end position="867"/>
    </location>
</feature>
<feature type="region of interest" description="Disordered" evidence="1">
    <location>
        <begin position="344"/>
        <end position="431"/>
    </location>
</feature>
<dbReference type="PANTHER" id="PTHR10622">
    <property type="entry name" value="HET DOMAIN-CONTAINING PROTEIN"/>
    <property type="match status" value="1"/>
</dbReference>
<feature type="domain" description="Heterokaryon incompatibility" evidence="2">
    <location>
        <begin position="1682"/>
        <end position="1749"/>
    </location>
</feature>
<feature type="compositionally biased region" description="Polar residues" evidence="1">
    <location>
        <begin position="2101"/>
        <end position="2110"/>
    </location>
</feature>
<dbReference type="InterPro" id="IPR010730">
    <property type="entry name" value="HET"/>
</dbReference>
<feature type="region of interest" description="Disordered" evidence="1">
    <location>
        <begin position="2075"/>
        <end position="2110"/>
    </location>
</feature>
<feature type="compositionally biased region" description="Polar residues" evidence="1">
    <location>
        <begin position="745"/>
        <end position="770"/>
    </location>
</feature>
<dbReference type="Proteomes" id="UP000038010">
    <property type="component" value="Unassembled WGS sequence"/>
</dbReference>
<organism evidence="3 4">
    <name type="scientific">Cyphellophora attinorum</name>
    <dbReference type="NCBI Taxonomy" id="1664694"/>
    <lineage>
        <taxon>Eukaryota</taxon>
        <taxon>Fungi</taxon>
        <taxon>Dikarya</taxon>
        <taxon>Ascomycota</taxon>
        <taxon>Pezizomycotina</taxon>
        <taxon>Eurotiomycetes</taxon>
        <taxon>Chaetothyriomycetidae</taxon>
        <taxon>Chaetothyriales</taxon>
        <taxon>Cyphellophoraceae</taxon>
        <taxon>Cyphellophora</taxon>
    </lineage>
</organism>
<evidence type="ECO:0000256" key="1">
    <source>
        <dbReference type="SAM" id="MobiDB-lite"/>
    </source>
</evidence>
<feature type="region of interest" description="Disordered" evidence="1">
    <location>
        <begin position="829"/>
        <end position="1110"/>
    </location>
</feature>
<feature type="region of interest" description="Disordered" evidence="1">
    <location>
        <begin position="490"/>
        <end position="589"/>
    </location>
</feature>
<accession>A0A0N1GY75</accession>
<feature type="compositionally biased region" description="Basic and acidic residues" evidence="1">
    <location>
        <begin position="1299"/>
        <end position="1310"/>
    </location>
</feature>
<feature type="compositionally biased region" description="Low complexity" evidence="1">
    <location>
        <begin position="924"/>
        <end position="935"/>
    </location>
</feature>
<feature type="compositionally biased region" description="Low complexity" evidence="1">
    <location>
        <begin position="1189"/>
        <end position="1216"/>
    </location>
</feature>
<keyword evidence="4" id="KW-1185">Reference proteome</keyword>
<feature type="compositionally biased region" description="Polar residues" evidence="1">
    <location>
        <begin position="526"/>
        <end position="549"/>
    </location>
</feature>
<comment type="caution">
    <text evidence="3">The sequence shown here is derived from an EMBL/GenBank/DDBJ whole genome shotgun (WGS) entry which is preliminary data.</text>
</comment>
<evidence type="ECO:0000313" key="4">
    <source>
        <dbReference type="Proteomes" id="UP000038010"/>
    </source>
</evidence>
<feature type="region of interest" description="Disordered" evidence="1">
    <location>
        <begin position="1299"/>
        <end position="1352"/>
    </location>
</feature>
<feature type="region of interest" description="Disordered" evidence="1">
    <location>
        <begin position="2227"/>
        <end position="2259"/>
    </location>
</feature>
<reference evidence="3 4" key="1">
    <citation type="submission" date="2015-06" db="EMBL/GenBank/DDBJ databases">
        <title>Draft genome of the ant-associated black yeast Phialophora attae CBS 131958.</title>
        <authorList>
            <person name="Moreno L.F."/>
            <person name="Stielow B.J."/>
            <person name="de Hoog S."/>
            <person name="Vicente V.A."/>
            <person name="Weiss V.A."/>
            <person name="de Vries M."/>
            <person name="Cruz L.M."/>
            <person name="Souza E.M."/>
        </authorList>
    </citation>
    <scope>NUCLEOTIDE SEQUENCE [LARGE SCALE GENOMIC DNA]</scope>
    <source>
        <strain evidence="3 4">CBS 131958</strain>
    </source>
</reference>
<feature type="region of interest" description="Disordered" evidence="1">
    <location>
        <begin position="1130"/>
        <end position="1286"/>
    </location>
</feature>
<feature type="region of interest" description="Disordered" evidence="1">
    <location>
        <begin position="446"/>
        <end position="477"/>
    </location>
</feature>